<dbReference type="PROSITE" id="PS00478">
    <property type="entry name" value="LIM_DOMAIN_1"/>
    <property type="match status" value="1"/>
</dbReference>
<dbReference type="AlphaFoldDB" id="A0ABD3PRG5"/>
<dbReference type="PANTHER" id="PTHR24209">
    <property type="entry name" value="PROTEIN DA1-RELATED 2"/>
    <property type="match status" value="1"/>
</dbReference>
<protein>
    <recommendedName>
        <fullName evidence="5">LIM zinc-binding domain-containing protein</fullName>
    </recommendedName>
</protein>
<evidence type="ECO:0000313" key="6">
    <source>
        <dbReference type="EMBL" id="KAL3789786.1"/>
    </source>
</evidence>
<dbReference type="InterPro" id="IPR001781">
    <property type="entry name" value="Znf_LIM"/>
</dbReference>
<dbReference type="EMBL" id="JALLPJ020000514">
    <property type="protein sequence ID" value="KAL3789786.1"/>
    <property type="molecule type" value="Genomic_DNA"/>
</dbReference>
<reference evidence="6 7" key="1">
    <citation type="submission" date="2024-10" db="EMBL/GenBank/DDBJ databases">
        <title>Updated reference genomes for cyclostephanoid diatoms.</title>
        <authorList>
            <person name="Roberts W.R."/>
            <person name="Alverson A.J."/>
        </authorList>
    </citation>
    <scope>NUCLEOTIDE SEQUENCE [LARGE SCALE GENOMIC DNA]</scope>
    <source>
        <strain evidence="6 7">AJA010-31</strain>
    </source>
</reference>
<sequence>MSLFRRSNQASSNTSNNTESPLAATPSSRSRRPTYTCHTCQHTIPSNVSHIHVSRQSGEKRYHQRCFLCVHCHMAIDPSIEKFCFDSISNNQGIRQEHPFHRQCFVDYFGWTCIVCEQTLPVKRTNDGENSSNKFEFLKHPFFEKERMCPHHAVPVNRNRNAEEDDSCLEIRGSADTTEGDIGSIRRCSGCHRFEPIASPDKHFIDLGDSNTGRCVCLACCRTVVTTSQDAEPLWEKVLDFFEYMGLVSTAETVTGVSRHAMSSIPILIVGYEALNDSLKAHSDGHYGSKQIMTRGICLSEHNSANVGSLGITAVMCLSGLPADLTSSVLAHEATHAWIKLNPNFRYGKALPLVVEEGIAQLIAFLFLNEGLEPIFEQTESAAGDSNPSDFKLRQYFKFCIETDQTLYGEGFRMAARAYAEMGMHELLYYIALNHDFPPCEVSSERE</sequence>
<dbReference type="PROSITE" id="PS50023">
    <property type="entry name" value="LIM_DOMAIN_2"/>
    <property type="match status" value="1"/>
</dbReference>
<keyword evidence="1 3" id="KW-0479">Metal-binding</keyword>
<evidence type="ECO:0000256" key="2">
    <source>
        <dbReference type="ARBA" id="ARBA00022833"/>
    </source>
</evidence>
<evidence type="ECO:0000256" key="1">
    <source>
        <dbReference type="ARBA" id="ARBA00022723"/>
    </source>
</evidence>
<evidence type="ECO:0000259" key="5">
    <source>
        <dbReference type="PROSITE" id="PS50023"/>
    </source>
</evidence>
<dbReference type="InterPro" id="IPR022087">
    <property type="entry name" value="DA1-like_dom"/>
</dbReference>
<dbReference type="Proteomes" id="UP001530400">
    <property type="component" value="Unassembled WGS sequence"/>
</dbReference>
<feature type="compositionally biased region" description="Low complexity" evidence="4">
    <location>
        <begin position="7"/>
        <end position="20"/>
    </location>
</feature>
<dbReference type="PANTHER" id="PTHR24209:SF7">
    <property type="entry name" value="PROTEIN DA1-RELATED 2"/>
    <property type="match status" value="1"/>
</dbReference>
<evidence type="ECO:0000256" key="3">
    <source>
        <dbReference type="PROSITE-ProRule" id="PRU00125"/>
    </source>
</evidence>
<evidence type="ECO:0000313" key="7">
    <source>
        <dbReference type="Proteomes" id="UP001530400"/>
    </source>
</evidence>
<evidence type="ECO:0000256" key="4">
    <source>
        <dbReference type="SAM" id="MobiDB-lite"/>
    </source>
</evidence>
<dbReference type="Pfam" id="PF12315">
    <property type="entry name" value="DA1-like"/>
    <property type="match status" value="1"/>
</dbReference>
<keyword evidence="2 3" id="KW-0862">Zinc</keyword>
<feature type="region of interest" description="Disordered" evidence="4">
    <location>
        <begin position="1"/>
        <end position="35"/>
    </location>
</feature>
<organism evidence="6 7">
    <name type="scientific">Cyclotella atomus</name>
    <dbReference type="NCBI Taxonomy" id="382360"/>
    <lineage>
        <taxon>Eukaryota</taxon>
        <taxon>Sar</taxon>
        <taxon>Stramenopiles</taxon>
        <taxon>Ochrophyta</taxon>
        <taxon>Bacillariophyta</taxon>
        <taxon>Coscinodiscophyceae</taxon>
        <taxon>Thalassiosirophycidae</taxon>
        <taxon>Stephanodiscales</taxon>
        <taxon>Stephanodiscaceae</taxon>
        <taxon>Cyclotella</taxon>
    </lineage>
</organism>
<dbReference type="InterPro" id="IPR045218">
    <property type="entry name" value="DA1-like"/>
</dbReference>
<proteinExistence type="predicted"/>
<gene>
    <name evidence="6" type="ORF">ACHAWO_000257</name>
</gene>
<keyword evidence="7" id="KW-1185">Reference proteome</keyword>
<name>A0ABD3PRG5_9STRA</name>
<feature type="domain" description="LIM zinc-binding" evidence="5">
    <location>
        <begin position="35"/>
        <end position="111"/>
    </location>
</feature>
<comment type="caution">
    <text evidence="6">The sequence shown here is derived from an EMBL/GenBank/DDBJ whole genome shotgun (WGS) entry which is preliminary data.</text>
</comment>
<accession>A0ABD3PRG5</accession>
<keyword evidence="3" id="KW-0440">LIM domain</keyword>
<dbReference type="GO" id="GO:0046872">
    <property type="term" value="F:metal ion binding"/>
    <property type="evidence" value="ECO:0007669"/>
    <property type="project" value="UniProtKB-KW"/>
</dbReference>